<keyword evidence="12" id="KW-1185">Reference proteome</keyword>
<comment type="caution">
    <text evidence="11">The sequence shown here is derived from an EMBL/GenBank/DDBJ whole genome shotgun (WGS) entry which is preliminary data.</text>
</comment>
<evidence type="ECO:0000256" key="1">
    <source>
        <dbReference type="ARBA" id="ARBA00006249"/>
    </source>
</evidence>
<evidence type="ECO:0000256" key="6">
    <source>
        <dbReference type="ARBA" id="ARBA00022837"/>
    </source>
</evidence>
<evidence type="ECO:0000313" key="12">
    <source>
        <dbReference type="Proteomes" id="UP000053317"/>
    </source>
</evidence>
<dbReference type="InterPro" id="IPR011118">
    <property type="entry name" value="Tannase/feruloyl_esterase"/>
</dbReference>
<reference evidence="11 12" key="1">
    <citation type="submission" date="2015-05" db="EMBL/GenBank/DDBJ databases">
        <title>Distinctive expansion of gene families associated with plant cell wall degradation and secondary metabolism in the genomes of grapevine trunk pathogens.</title>
        <authorList>
            <person name="Lawrence D.P."/>
            <person name="Travadon R."/>
            <person name="Rolshausen P.E."/>
            <person name="Baumgartner K."/>
        </authorList>
    </citation>
    <scope>NUCLEOTIDE SEQUENCE [LARGE SCALE GENOMIC DNA]</scope>
    <source>
        <strain evidence="11">UCRPC4</strain>
    </source>
</reference>
<evidence type="ECO:0000256" key="3">
    <source>
        <dbReference type="ARBA" id="ARBA00022723"/>
    </source>
</evidence>
<sequence length="766" mass="83117">MHISSVLGFFLFSLQTALATDCTAESFYKILPSNASINLLADIKEGGSFGDSRDLDFPGNATNLPAFFGLFLPDEWNNRLVGTGNTGFGGGINWPYMGVLSHYGVVAFSTDTGHDSNPNSAGWALNNPVGITNWGYRAMHESLVMAKSVVHKYYSDKISYSYYTACSGGGRQGLKEAQEYPEDFDGYAVGAPPWLLTHLHPWTAYVGIVNLEADDEVHISDDVLGNLTKPMIEICDPQDGVTDNIVQTPWSCDFNSSSLLCQNDTQTNCLTPEQQPLFDTMWSDWVDSTSTNGSIIAPTFMLGGSMSGLGSTDADGAPSQFGTYYVENFIINSTTWNWTTVSPEYTTELGDSFDPGSANADNFDLSPFYKRGGKMLHYHGLADPLIPPGWSVAYYDRVKSHFSQFSPSANISDFYRFYPVPGLYHCHGSGTAPNFFAGGGQTVDNDTWTHSVPGYMDSSHDIILAIMDWVENGTEPSLIATKWHNNQPGDGVYRQMPLCAWPQVARLKDHGDYRVADDWSCVTDEDTANLEIPYIQIREQGSVVANSSVPTSNSSDSSSTTSSSPLNTATATSGATVVGRDGGLVEFEKTGITSLRLKLTGISYRKTSTVIILQGDLKMAEPIPSVANEGADDSKAVPANAEDRRAAAALNALDSNAIDSDAAQQGAKQIDQDALGKAMNRLEIAAGTTKNDTTAEKKATRGEEKKRREEEEAKRKKAVKVKAEDVTFLVEELDLTKPKATDLLKTYEGDPAKAIKAFITPKAVKA</sequence>
<feature type="chain" id="PRO_5005117824" description="Carboxylic ester hydrolase" evidence="8">
    <location>
        <begin position="20"/>
        <end position="766"/>
    </location>
</feature>
<feature type="compositionally biased region" description="Basic and acidic residues" evidence="9">
    <location>
        <begin position="693"/>
        <end position="714"/>
    </location>
</feature>
<evidence type="ECO:0000256" key="4">
    <source>
        <dbReference type="ARBA" id="ARBA00022729"/>
    </source>
</evidence>
<dbReference type="PANTHER" id="PTHR33938:SF2">
    <property type="entry name" value="CARBOXYLIC ESTER HYDROLASE"/>
    <property type="match status" value="1"/>
</dbReference>
<feature type="region of interest" description="Disordered" evidence="9">
    <location>
        <begin position="545"/>
        <end position="574"/>
    </location>
</feature>
<proteinExistence type="inferred from homology"/>
<dbReference type="CDD" id="cd14361">
    <property type="entry name" value="UBA_HYPK"/>
    <property type="match status" value="1"/>
</dbReference>
<keyword evidence="3" id="KW-0479">Metal-binding</keyword>
<dbReference type="OrthoDB" id="3039123at2759"/>
<accession>A0A0G2GMC2</accession>
<dbReference type="Pfam" id="PF07519">
    <property type="entry name" value="Tannase"/>
    <property type="match status" value="1"/>
</dbReference>
<dbReference type="SUPFAM" id="SSF53474">
    <property type="entry name" value="alpha/beta-Hydrolases"/>
    <property type="match status" value="1"/>
</dbReference>
<dbReference type="InterPro" id="IPR044034">
    <property type="entry name" value="NAC-like_UBA"/>
</dbReference>
<comment type="similarity">
    <text evidence="1 8">Belongs to the tannase family.</text>
</comment>
<keyword evidence="6" id="KW-0106">Calcium</keyword>
<keyword evidence="4 8" id="KW-0732">Signal</keyword>
<organism evidence="11 12">
    <name type="scientific">Phaeomoniella chlamydospora</name>
    <name type="common">Phaeoacremonium chlamydosporum</name>
    <dbReference type="NCBI Taxonomy" id="158046"/>
    <lineage>
        <taxon>Eukaryota</taxon>
        <taxon>Fungi</taxon>
        <taxon>Dikarya</taxon>
        <taxon>Ascomycota</taxon>
        <taxon>Pezizomycotina</taxon>
        <taxon>Eurotiomycetes</taxon>
        <taxon>Chaetothyriomycetidae</taxon>
        <taxon>Phaeomoniellales</taxon>
        <taxon>Phaeomoniellaceae</taxon>
        <taxon>Phaeomoniella</taxon>
    </lineage>
</organism>
<dbReference type="InterPro" id="IPR038922">
    <property type="entry name" value="HYPK_UBA"/>
</dbReference>
<gene>
    <name evidence="11" type="ORF">UCRPC4_g05213</name>
</gene>
<keyword evidence="2" id="KW-0719">Serine esterase</keyword>
<dbReference type="Proteomes" id="UP000053317">
    <property type="component" value="Unassembled WGS sequence"/>
</dbReference>
<feature type="domain" description="Nascent polypeptide-associated complex subunit alpha-like UBA" evidence="10">
    <location>
        <begin position="719"/>
        <end position="759"/>
    </location>
</feature>
<feature type="region of interest" description="Disordered" evidence="9">
    <location>
        <begin position="685"/>
        <end position="718"/>
    </location>
</feature>
<keyword evidence="7" id="KW-1015">Disulfide bond</keyword>
<evidence type="ECO:0000259" key="10">
    <source>
        <dbReference type="Pfam" id="PF19026"/>
    </source>
</evidence>
<evidence type="ECO:0000256" key="9">
    <source>
        <dbReference type="SAM" id="MobiDB-lite"/>
    </source>
</evidence>
<dbReference type="GO" id="GO:0030600">
    <property type="term" value="F:feruloyl esterase activity"/>
    <property type="evidence" value="ECO:0007669"/>
    <property type="project" value="UniProtKB-ARBA"/>
</dbReference>
<dbReference type="InterPro" id="IPR029058">
    <property type="entry name" value="AB_hydrolase_fold"/>
</dbReference>
<evidence type="ECO:0000256" key="5">
    <source>
        <dbReference type="ARBA" id="ARBA00022801"/>
    </source>
</evidence>
<dbReference type="PANTHER" id="PTHR33938">
    <property type="entry name" value="FERULOYL ESTERASE B-RELATED"/>
    <property type="match status" value="1"/>
</dbReference>
<keyword evidence="5 8" id="KW-0378">Hydrolase</keyword>
<evidence type="ECO:0000256" key="2">
    <source>
        <dbReference type="ARBA" id="ARBA00022487"/>
    </source>
</evidence>
<evidence type="ECO:0000256" key="8">
    <source>
        <dbReference type="RuleBase" id="RU361238"/>
    </source>
</evidence>
<dbReference type="EC" id="3.1.1.-" evidence="8"/>
<protein>
    <recommendedName>
        <fullName evidence="8">Carboxylic ester hydrolase</fullName>
        <ecNumber evidence="8">3.1.1.-</ecNumber>
    </recommendedName>
</protein>
<reference evidence="11 12" key="2">
    <citation type="submission" date="2015-05" db="EMBL/GenBank/DDBJ databases">
        <authorList>
            <person name="Morales-Cruz A."/>
            <person name="Amrine K.C."/>
            <person name="Cantu D."/>
        </authorList>
    </citation>
    <scope>NUCLEOTIDE SEQUENCE [LARGE SCALE GENOMIC DNA]</scope>
    <source>
        <strain evidence="11">UCRPC4</strain>
    </source>
</reference>
<feature type="signal peptide" evidence="8">
    <location>
        <begin position="1"/>
        <end position="19"/>
    </location>
</feature>
<dbReference type="Pfam" id="PF19026">
    <property type="entry name" value="UBA_HYPK"/>
    <property type="match status" value="1"/>
</dbReference>
<evidence type="ECO:0000313" key="11">
    <source>
        <dbReference type="EMBL" id="KKY18010.1"/>
    </source>
</evidence>
<dbReference type="EMBL" id="LCWF01000133">
    <property type="protein sequence ID" value="KKY18010.1"/>
    <property type="molecule type" value="Genomic_DNA"/>
</dbReference>
<dbReference type="AlphaFoldDB" id="A0A0G2GMC2"/>
<dbReference type="GO" id="GO:0046872">
    <property type="term" value="F:metal ion binding"/>
    <property type="evidence" value="ECO:0007669"/>
    <property type="project" value="UniProtKB-KW"/>
</dbReference>
<name>A0A0G2GMC2_PHACM</name>
<evidence type="ECO:0000256" key="7">
    <source>
        <dbReference type="ARBA" id="ARBA00023157"/>
    </source>
</evidence>